<protein>
    <submittedName>
        <fullName evidence="2">Uncharacterized protein</fullName>
    </submittedName>
</protein>
<name>A0A8C0ZWP1_CASCN</name>
<keyword evidence="1" id="KW-0472">Membrane</keyword>
<dbReference type="Ensembl" id="ENSCCNT00000031402.1">
    <property type="protein sequence ID" value="ENSCCNP00000024635.1"/>
    <property type="gene ID" value="ENSCCNG00000024118.1"/>
</dbReference>
<dbReference type="AlphaFoldDB" id="A0A8C0ZWP1"/>
<evidence type="ECO:0000256" key="1">
    <source>
        <dbReference type="SAM" id="Phobius"/>
    </source>
</evidence>
<organism evidence="2">
    <name type="scientific">Castor canadensis</name>
    <name type="common">American beaver</name>
    <dbReference type="NCBI Taxonomy" id="51338"/>
    <lineage>
        <taxon>Eukaryota</taxon>
        <taxon>Metazoa</taxon>
        <taxon>Chordata</taxon>
        <taxon>Craniata</taxon>
        <taxon>Vertebrata</taxon>
        <taxon>Euteleostomi</taxon>
        <taxon>Mammalia</taxon>
        <taxon>Eutheria</taxon>
        <taxon>Euarchontoglires</taxon>
        <taxon>Glires</taxon>
        <taxon>Rodentia</taxon>
        <taxon>Castorimorpha</taxon>
        <taxon>Castoridae</taxon>
        <taxon>Castor</taxon>
    </lineage>
</organism>
<sequence length="63" mass="7163">MQEYSCFFFHFSFIIHMCIQGYLVNTMITQTLCITFGSCESEAGELDSLAAEFGKMCVGVYRI</sequence>
<keyword evidence="1" id="KW-1133">Transmembrane helix</keyword>
<accession>A0A8C0ZWP1</accession>
<feature type="transmembrane region" description="Helical" evidence="1">
    <location>
        <begin position="7"/>
        <end position="24"/>
    </location>
</feature>
<proteinExistence type="predicted"/>
<keyword evidence="1" id="KW-0812">Transmembrane</keyword>
<evidence type="ECO:0000313" key="2">
    <source>
        <dbReference type="Ensembl" id="ENSCCNP00000024635.1"/>
    </source>
</evidence>
<reference evidence="2" key="1">
    <citation type="submission" date="2023-09" db="UniProtKB">
        <authorList>
            <consortium name="Ensembl"/>
        </authorList>
    </citation>
    <scope>IDENTIFICATION</scope>
</reference>